<evidence type="ECO:0000256" key="14">
    <source>
        <dbReference type="PIRSR" id="PIRSR004930-1"/>
    </source>
</evidence>
<dbReference type="InterPro" id="IPR010923">
    <property type="entry name" value="T(6)A37_SUA5"/>
</dbReference>
<dbReference type="PROSITE" id="PS51163">
    <property type="entry name" value="YRDC"/>
    <property type="match status" value="1"/>
</dbReference>
<feature type="binding site" evidence="14">
    <location>
        <position position="258"/>
    </location>
    <ligand>
        <name>ATP</name>
        <dbReference type="ChEBI" id="CHEBI:30616"/>
    </ligand>
</feature>
<dbReference type="GO" id="GO:0005524">
    <property type="term" value="F:ATP binding"/>
    <property type="evidence" value="ECO:0007669"/>
    <property type="project" value="UniProtKB-UniRule"/>
</dbReference>
<comment type="similarity">
    <text evidence="2 13">Belongs to the SUA5 family.</text>
</comment>
<comment type="catalytic activity">
    <reaction evidence="12 13">
        <text>L-threonine + hydrogencarbonate + ATP = L-threonylcarbamoyladenylate + diphosphate + H2O</text>
        <dbReference type="Rhea" id="RHEA:36407"/>
        <dbReference type="ChEBI" id="CHEBI:15377"/>
        <dbReference type="ChEBI" id="CHEBI:17544"/>
        <dbReference type="ChEBI" id="CHEBI:30616"/>
        <dbReference type="ChEBI" id="CHEBI:33019"/>
        <dbReference type="ChEBI" id="CHEBI:57926"/>
        <dbReference type="ChEBI" id="CHEBI:73682"/>
        <dbReference type="EC" id="2.7.7.87"/>
    </reaction>
</comment>
<sequence length="370" mass="39603">MGYVLALGLFLFKRFIKVGFIMHTECFVVDKEHPDQGVLGQAAEFLKRGKLVAFPTETVYGLGANGLDEKAVADIYVAKGRPSDNPLILHISCIEELKRLVAHIPNNAKVLMNAYWPGPLTLVLRRSAIVPDIVTGGLETVGIRLPDSVVARELIALAGTPIAAPSANISGRPSPTSAQAVLVDLEGKIDAVVDAGNCEIGVESTVVDCTTPVPTLLRPGGITLEMLMETLGEVEMDPILSGSFELAPRSPGMKYTHYAPDAPMVLVEGEYPQVLELILKEVSAALAEGKRVGALVSLQTADKLPSGTIPFVYGMRENVEEIAANLYSALRSYDDHSVDVIFAEGISEDGLGLAVMNRLRKASGYRIIKG</sequence>
<evidence type="ECO:0000256" key="12">
    <source>
        <dbReference type="ARBA" id="ARBA00048366"/>
    </source>
</evidence>
<dbReference type="InterPro" id="IPR038385">
    <property type="entry name" value="Sua5/YwlC_C"/>
</dbReference>
<dbReference type="Pfam" id="PF01300">
    <property type="entry name" value="Sua5_yciO_yrdC"/>
    <property type="match status" value="1"/>
</dbReference>
<feature type="binding site" evidence="14">
    <location>
        <position position="90"/>
    </location>
    <ligand>
        <name>L-threonine</name>
        <dbReference type="ChEBI" id="CHEBI:57926"/>
    </ligand>
</feature>
<evidence type="ECO:0000256" key="9">
    <source>
        <dbReference type="ARBA" id="ARBA00022741"/>
    </source>
</evidence>
<feature type="domain" description="YrdC-like" evidence="15">
    <location>
        <begin position="36"/>
        <end position="222"/>
    </location>
</feature>
<keyword evidence="10 13" id="KW-0067">ATP-binding</keyword>
<dbReference type="FunFam" id="3.90.870.10:FF:000009">
    <property type="entry name" value="Threonylcarbamoyl-AMP synthase, putative"/>
    <property type="match status" value="1"/>
</dbReference>
<dbReference type="InterPro" id="IPR017945">
    <property type="entry name" value="DHBP_synth_RibB-like_a/b_dom"/>
</dbReference>
<dbReference type="PANTHER" id="PTHR17490:SF16">
    <property type="entry name" value="THREONYLCARBAMOYL-AMP SYNTHASE"/>
    <property type="match status" value="1"/>
</dbReference>
<keyword evidence="17" id="KW-1185">Reference proteome</keyword>
<comment type="subcellular location">
    <subcellularLocation>
        <location evidence="1 13">Cytoplasm</location>
    </subcellularLocation>
</comment>
<dbReference type="InterPro" id="IPR006070">
    <property type="entry name" value="Sua5-like_dom"/>
</dbReference>
<feature type="binding site" evidence="14">
    <location>
        <position position="166"/>
    </location>
    <ligand>
        <name>ATP</name>
        <dbReference type="ChEBI" id="CHEBI:30616"/>
    </ligand>
</feature>
<keyword evidence="6 13" id="KW-0808">Transferase</keyword>
<evidence type="ECO:0000256" key="8">
    <source>
        <dbReference type="ARBA" id="ARBA00022695"/>
    </source>
</evidence>
<dbReference type="InterPro" id="IPR050156">
    <property type="entry name" value="TC-AMP_synthase_SUA5"/>
</dbReference>
<evidence type="ECO:0000256" key="3">
    <source>
        <dbReference type="ARBA" id="ARBA00012584"/>
    </source>
</evidence>
<dbReference type="AlphaFoldDB" id="A0A1I4J9B0"/>
<dbReference type="GO" id="GO:0006450">
    <property type="term" value="P:regulation of translational fidelity"/>
    <property type="evidence" value="ECO:0007669"/>
    <property type="project" value="TreeGrafter"/>
</dbReference>
<evidence type="ECO:0000256" key="2">
    <source>
        <dbReference type="ARBA" id="ARBA00007663"/>
    </source>
</evidence>
<feature type="binding site" evidence="14">
    <location>
        <position position="81"/>
    </location>
    <ligand>
        <name>ATP</name>
        <dbReference type="ChEBI" id="CHEBI:30616"/>
    </ligand>
</feature>
<keyword evidence="7 13" id="KW-0819">tRNA processing</keyword>
<feature type="binding site" evidence="14">
    <location>
        <position position="204"/>
    </location>
    <ligand>
        <name>L-threonine</name>
        <dbReference type="ChEBI" id="CHEBI:57926"/>
    </ligand>
</feature>
<evidence type="ECO:0000256" key="5">
    <source>
        <dbReference type="ARBA" id="ARBA00022490"/>
    </source>
</evidence>
<evidence type="ECO:0000256" key="13">
    <source>
        <dbReference type="PIRNR" id="PIRNR004930"/>
    </source>
</evidence>
<evidence type="ECO:0000256" key="1">
    <source>
        <dbReference type="ARBA" id="ARBA00004496"/>
    </source>
</evidence>
<feature type="binding site" evidence="14">
    <location>
        <position position="85"/>
    </location>
    <ligand>
        <name>ATP</name>
        <dbReference type="ChEBI" id="CHEBI:30616"/>
    </ligand>
</feature>
<comment type="function">
    <text evidence="13">Required for the formation of a threonylcarbamoyl group on adenosine at position 37 (t(6)A37) in tRNAs that read codons beginning with adenine.</text>
</comment>
<dbReference type="PIRSF" id="PIRSF004930">
    <property type="entry name" value="Tln_factor_SUA5"/>
    <property type="match status" value="1"/>
</dbReference>
<feature type="binding site" evidence="14">
    <location>
        <position position="58"/>
    </location>
    <ligand>
        <name>L-threonine</name>
        <dbReference type="ChEBI" id="CHEBI:57926"/>
    </ligand>
</feature>
<dbReference type="InterPro" id="IPR005145">
    <property type="entry name" value="Sua5_C"/>
</dbReference>
<gene>
    <name evidence="16" type="ORF">SAMN04490355_101193</name>
</gene>
<dbReference type="GO" id="GO:0061710">
    <property type="term" value="F:L-threonylcarbamoyladenylate synthase"/>
    <property type="evidence" value="ECO:0007669"/>
    <property type="project" value="UniProtKB-EC"/>
</dbReference>
<dbReference type="Gene3D" id="3.90.870.10">
    <property type="entry name" value="DHBP synthase"/>
    <property type="match status" value="1"/>
</dbReference>
<dbReference type="NCBIfam" id="TIGR00057">
    <property type="entry name" value="L-threonylcarbamoyladenylate synthase"/>
    <property type="match status" value="1"/>
</dbReference>
<evidence type="ECO:0000256" key="4">
    <source>
        <dbReference type="ARBA" id="ARBA00015492"/>
    </source>
</evidence>
<feature type="binding site" evidence="14">
    <location>
        <position position="140"/>
    </location>
    <ligand>
        <name>ATP</name>
        <dbReference type="ChEBI" id="CHEBI:30616"/>
    </ligand>
</feature>
<dbReference type="Gene3D" id="3.40.50.11030">
    <property type="entry name" value="Threonylcarbamoyl-AMP synthase, C-terminal domain"/>
    <property type="match status" value="1"/>
</dbReference>
<dbReference type="PANTHER" id="PTHR17490">
    <property type="entry name" value="SUA5"/>
    <property type="match status" value="1"/>
</dbReference>
<proteinExistence type="inferred from homology"/>
<dbReference type="GO" id="GO:0008033">
    <property type="term" value="P:tRNA processing"/>
    <property type="evidence" value="ECO:0007669"/>
    <property type="project" value="UniProtKB-KW"/>
</dbReference>
<organism evidence="16 17">
    <name type="scientific">Pelosinus propionicus DSM 13327</name>
    <dbReference type="NCBI Taxonomy" id="1123291"/>
    <lineage>
        <taxon>Bacteria</taxon>
        <taxon>Bacillati</taxon>
        <taxon>Bacillota</taxon>
        <taxon>Negativicutes</taxon>
        <taxon>Selenomonadales</taxon>
        <taxon>Sporomusaceae</taxon>
        <taxon>Pelosinus</taxon>
    </lineage>
</organism>
<dbReference type="GO" id="GO:0005737">
    <property type="term" value="C:cytoplasm"/>
    <property type="evidence" value="ECO:0007669"/>
    <property type="project" value="UniProtKB-SubCell"/>
</dbReference>
<name>A0A1I4J9B0_9FIRM</name>
<feature type="binding site" evidence="14">
    <location>
        <position position="174"/>
    </location>
    <ligand>
        <name>ATP</name>
        <dbReference type="ChEBI" id="CHEBI:30616"/>
    </ligand>
</feature>
<evidence type="ECO:0000259" key="15">
    <source>
        <dbReference type="PROSITE" id="PS51163"/>
    </source>
</evidence>
<protein>
    <recommendedName>
        <fullName evidence="4 13">Threonylcarbamoyl-AMP synthase</fullName>
        <shortName evidence="13">TC-AMP synthase</shortName>
        <ecNumber evidence="3 13">2.7.7.87</ecNumber>
    </recommendedName>
    <alternativeName>
        <fullName evidence="11 13">L-threonylcarbamoyladenylate synthase</fullName>
    </alternativeName>
</protein>
<evidence type="ECO:0000313" key="17">
    <source>
        <dbReference type="Proteomes" id="UP000199520"/>
    </source>
</evidence>
<evidence type="ECO:0000313" key="16">
    <source>
        <dbReference type="EMBL" id="SFL63149.1"/>
    </source>
</evidence>
<feature type="binding site" evidence="14">
    <location>
        <position position="144"/>
    </location>
    <ligand>
        <name>ATP</name>
        <dbReference type="ChEBI" id="CHEBI:30616"/>
    </ligand>
</feature>
<dbReference type="SUPFAM" id="SSF55821">
    <property type="entry name" value="YrdC/RibB"/>
    <property type="match status" value="1"/>
</dbReference>
<evidence type="ECO:0000256" key="6">
    <source>
        <dbReference type="ARBA" id="ARBA00022679"/>
    </source>
</evidence>
<keyword evidence="5 13" id="KW-0963">Cytoplasm</keyword>
<feature type="binding site" evidence="14">
    <location>
        <position position="164"/>
    </location>
    <ligand>
        <name>L-threonine</name>
        <dbReference type="ChEBI" id="CHEBI:57926"/>
    </ligand>
</feature>
<dbReference type="EMBL" id="FOTS01000011">
    <property type="protein sequence ID" value="SFL63149.1"/>
    <property type="molecule type" value="Genomic_DNA"/>
</dbReference>
<dbReference type="Proteomes" id="UP000199520">
    <property type="component" value="Unassembled WGS sequence"/>
</dbReference>
<keyword evidence="9 13" id="KW-0547">Nucleotide-binding</keyword>
<reference evidence="17" key="1">
    <citation type="submission" date="2016-10" db="EMBL/GenBank/DDBJ databases">
        <authorList>
            <person name="Varghese N."/>
            <person name="Submissions S."/>
        </authorList>
    </citation>
    <scope>NUCLEOTIDE SEQUENCE [LARGE SCALE GENOMIC DNA]</scope>
    <source>
        <strain evidence="17">DSM 13327</strain>
    </source>
</reference>
<dbReference type="STRING" id="1123291.SAMN04490355_101193"/>
<feature type="binding site" evidence="14">
    <location>
        <position position="218"/>
    </location>
    <ligand>
        <name>ATP</name>
        <dbReference type="ChEBI" id="CHEBI:30616"/>
    </ligand>
</feature>
<keyword evidence="8 13" id="KW-0548">Nucleotidyltransferase</keyword>
<dbReference type="GO" id="GO:0003725">
    <property type="term" value="F:double-stranded RNA binding"/>
    <property type="evidence" value="ECO:0007669"/>
    <property type="project" value="UniProtKB-UniRule"/>
</dbReference>
<dbReference type="Pfam" id="PF03481">
    <property type="entry name" value="Sua5_C"/>
    <property type="match status" value="1"/>
</dbReference>
<evidence type="ECO:0000256" key="7">
    <source>
        <dbReference type="ARBA" id="ARBA00022694"/>
    </source>
</evidence>
<evidence type="ECO:0000256" key="11">
    <source>
        <dbReference type="ARBA" id="ARBA00029774"/>
    </source>
</evidence>
<dbReference type="GO" id="GO:0000049">
    <property type="term" value="F:tRNA binding"/>
    <property type="evidence" value="ECO:0007669"/>
    <property type="project" value="TreeGrafter"/>
</dbReference>
<accession>A0A1I4J9B0</accession>
<dbReference type="EC" id="2.7.7.87" evidence="3 13"/>
<evidence type="ECO:0000256" key="10">
    <source>
        <dbReference type="ARBA" id="ARBA00022840"/>
    </source>
</evidence>